<feature type="region of interest" description="Disordered" evidence="1">
    <location>
        <begin position="354"/>
        <end position="405"/>
    </location>
</feature>
<dbReference type="Gene3D" id="3.40.50.790">
    <property type="match status" value="2"/>
</dbReference>
<protein>
    <submittedName>
        <fullName evidence="3">Ribosomal protein L1p/L10e family-domain-containing protein</fullName>
    </submittedName>
</protein>
<organism evidence="3 4">
    <name type="scientific">Podospora australis</name>
    <dbReference type="NCBI Taxonomy" id="1536484"/>
    <lineage>
        <taxon>Eukaryota</taxon>
        <taxon>Fungi</taxon>
        <taxon>Dikarya</taxon>
        <taxon>Ascomycota</taxon>
        <taxon>Pezizomycotina</taxon>
        <taxon>Sordariomycetes</taxon>
        <taxon>Sordariomycetidae</taxon>
        <taxon>Sordariales</taxon>
        <taxon>Podosporaceae</taxon>
        <taxon>Podospora</taxon>
    </lineage>
</organism>
<evidence type="ECO:0000313" key="3">
    <source>
        <dbReference type="EMBL" id="KAK4182572.1"/>
    </source>
</evidence>
<gene>
    <name evidence="3" type="ORF">QBC35DRAFT_518762</name>
</gene>
<feature type="region of interest" description="Disordered" evidence="1">
    <location>
        <begin position="210"/>
        <end position="275"/>
    </location>
</feature>
<dbReference type="GO" id="GO:0005840">
    <property type="term" value="C:ribosome"/>
    <property type="evidence" value="ECO:0007669"/>
    <property type="project" value="UniProtKB-KW"/>
</dbReference>
<dbReference type="SUPFAM" id="SSF56808">
    <property type="entry name" value="Ribosomal protein L1"/>
    <property type="match status" value="1"/>
</dbReference>
<dbReference type="Gene3D" id="3.30.190.20">
    <property type="match status" value="1"/>
</dbReference>
<feature type="compositionally biased region" description="Polar residues" evidence="1">
    <location>
        <begin position="63"/>
        <end position="74"/>
    </location>
</feature>
<feature type="region of interest" description="Disordered" evidence="1">
    <location>
        <begin position="686"/>
        <end position="707"/>
    </location>
</feature>
<reference evidence="3" key="1">
    <citation type="journal article" date="2023" name="Mol. Phylogenet. Evol.">
        <title>Genome-scale phylogeny and comparative genomics of the fungal order Sordariales.</title>
        <authorList>
            <person name="Hensen N."/>
            <person name="Bonometti L."/>
            <person name="Westerberg I."/>
            <person name="Brannstrom I.O."/>
            <person name="Guillou S."/>
            <person name="Cros-Aarteil S."/>
            <person name="Calhoun S."/>
            <person name="Haridas S."/>
            <person name="Kuo A."/>
            <person name="Mondo S."/>
            <person name="Pangilinan J."/>
            <person name="Riley R."/>
            <person name="LaButti K."/>
            <person name="Andreopoulos B."/>
            <person name="Lipzen A."/>
            <person name="Chen C."/>
            <person name="Yan M."/>
            <person name="Daum C."/>
            <person name="Ng V."/>
            <person name="Clum A."/>
            <person name="Steindorff A."/>
            <person name="Ohm R.A."/>
            <person name="Martin F."/>
            <person name="Silar P."/>
            <person name="Natvig D.O."/>
            <person name="Lalanne C."/>
            <person name="Gautier V."/>
            <person name="Ament-Velasquez S.L."/>
            <person name="Kruys A."/>
            <person name="Hutchinson M.I."/>
            <person name="Powell A.J."/>
            <person name="Barry K."/>
            <person name="Miller A.N."/>
            <person name="Grigoriev I.V."/>
            <person name="Debuchy R."/>
            <person name="Gladieux P."/>
            <person name="Hiltunen Thoren M."/>
            <person name="Johannesson H."/>
        </authorList>
    </citation>
    <scope>NUCLEOTIDE SEQUENCE</scope>
    <source>
        <strain evidence="3">PSN309</strain>
    </source>
</reference>
<keyword evidence="3" id="KW-0687">Ribonucleoprotein</keyword>
<dbReference type="InterPro" id="IPR028364">
    <property type="entry name" value="Ribosomal_uL1/biogenesis"/>
</dbReference>
<feature type="region of interest" description="Disordered" evidence="1">
    <location>
        <begin position="309"/>
        <end position="340"/>
    </location>
</feature>
<feature type="compositionally biased region" description="Acidic residues" evidence="1">
    <location>
        <begin position="317"/>
        <end position="332"/>
    </location>
</feature>
<dbReference type="CDD" id="cd00403">
    <property type="entry name" value="Ribosomal_L1"/>
    <property type="match status" value="1"/>
</dbReference>
<evidence type="ECO:0000256" key="1">
    <source>
        <dbReference type="SAM" id="MobiDB-lite"/>
    </source>
</evidence>
<comment type="caution">
    <text evidence="3">The sequence shown here is derived from an EMBL/GenBank/DDBJ whole genome shotgun (WGS) entry which is preliminary data.</text>
</comment>
<reference evidence="3" key="2">
    <citation type="submission" date="2023-05" db="EMBL/GenBank/DDBJ databases">
        <authorList>
            <consortium name="Lawrence Berkeley National Laboratory"/>
            <person name="Steindorff A."/>
            <person name="Hensen N."/>
            <person name="Bonometti L."/>
            <person name="Westerberg I."/>
            <person name="Brannstrom I.O."/>
            <person name="Guillou S."/>
            <person name="Cros-Aarteil S."/>
            <person name="Calhoun S."/>
            <person name="Haridas S."/>
            <person name="Kuo A."/>
            <person name="Mondo S."/>
            <person name="Pangilinan J."/>
            <person name="Riley R."/>
            <person name="Labutti K."/>
            <person name="Andreopoulos B."/>
            <person name="Lipzen A."/>
            <person name="Chen C."/>
            <person name="Yanf M."/>
            <person name="Daum C."/>
            <person name="Ng V."/>
            <person name="Clum A."/>
            <person name="Ohm R."/>
            <person name="Martin F."/>
            <person name="Silar P."/>
            <person name="Natvig D."/>
            <person name="Lalanne C."/>
            <person name="Gautier V."/>
            <person name="Ament-Velasquez S.L."/>
            <person name="Kruys A."/>
            <person name="Hutchinson M.I."/>
            <person name="Powell A.J."/>
            <person name="Barry K."/>
            <person name="Miller A.N."/>
            <person name="Grigoriev I.V."/>
            <person name="Debuchy R."/>
            <person name="Gladieux P."/>
            <person name="Thoren M.H."/>
            <person name="Johannesson H."/>
        </authorList>
    </citation>
    <scope>NUCLEOTIDE SEQUENCE</scope>
    <source>
        <strain evidence="3">PSN309</strain>
    </source>
</reference>
<dbReference type="PROSITE" id="PS50006">
    <property type="entry name" value="FHA_DOMAIN"/>
    <property type="match status" value="1"/>
</dbReference>
<accession>A0AAN7AE68</accession>
<dbReference type="Proteomes" id="UP001302126">
    <property type="component" value="Unassembled WGS sequence"/>
</dbReference>
<feature type="domain" description="FHA" evidence="2">
    <location>
        <begin position="114"/>
        <end position="167"/>
    </location>
</feature>
<dbReference type="EMBL" id="MU864639">
    <property type="protein sequence ID" value="KAK4182572.1"/>
    <property type="molecule type" value="Genomic_DNA"/>
</dbReference>
<dbReference type="InterPro" id="IPR016095">
    <property type="entry name" value="Ribosomal_uL1_3-a/b-sand"/>
</dbReference>
<dbReference type="AlphaFoldDB" id="A0AAN7AE68"/>
<dbReference type="InterPro" id="IPR023674">
    <property type="entry name" value="Ribosomal_uL1-like"/>
</dbReference>
<evidence type="ECO:0000259" key="2">
    <source>
        <dbReference type="PROSITE" id="PS50006"/>
    </source>
</evidence>
<dbReference type="InterPro" id="IPR000253">
    <property type="entry name" value="FHA_dom"/>
</dbReference>
<name>A0AAN7AE68_9PEZI</name>
<feature type="compositionally biased region" description="Low complexity" evidence="1">
    <location>
        <begin position="390"/>
        <end position="401"/>
    </location>
</feature>
<feature type="region of interest" description="Disordered" evidence="1">
    <location>
        <begin position="809"/>
        <end position="864"/>
    </location>
</feature>
<evidence type="ECO:0000313" key="4">
    <source>
        <dbReference type="Proteomes" id="UP001302126"/>
    </source>
</evidence>
<keyword evidence="4" id="KW-1185">Reference proteome</keyword>
<feature type="compositionally biased region" description="Polar residues" evidence="1">
    <location>
        <begin position="367"/>
        <end position="382"/>
    </location>
</feature>
<dbReference type="Pfam" id="PF00687">
    <property type="entry name" value="Ribosomal_L1"/>
    <property type="match status" value="1"/>
</dbReference>
<feature type="compositionally biased region" description="Low complexity" evidence="1">
    <location>
        <begin position="252"/>
        <end position="269"/>
    </location>
</feature>
<feature type="region of interest" description="Disordered" evidence="1">
    <location>
        <begin position="1"/>
        <end position="76"/>
    </location>
</feature>
<keyword evidence="3" id="KW-0689">Ribosomal protein</keyword>
<sequence length="887" mass="97101">MDSSPSASKALEPTLPTTAGVKRPAPAQLLPAFEPLSSSPGLPRPAKRQATSNAYLKYPTPVPTSSTGILSSSPPRVVGAVRPTLQRTQSVVSERRAPLCDVRTVELNENGETLLMGRSSNSSHYQLSANRLISRVHVKAKYIAASEPLEPNKIEIVCSGWNGLKLHCQGQTWELAKGDSFTSETEGAEIMIDVQDARVLVQWPRRDARGDALSDSSSWDESPRPARRVCGSELHGSPLRRSTRIGSPESPTPANLSSSSASIDDLLPSTEDNGDTVHIYEDASADEQELPRLSSADRLADESFVTQATNSFSSDLSDPESDGENQPDEENDPIIHSFGPFGANLNSRLASFSARSPAARRGRVSRNPLTEVTGGTQEQLESISEDDAVPKATPTNTATPAERTGLGEEQIADITNHVVNQLAFSRLSSTPLSTIMNNLPTAEKKDLSKDQLRIIIESTPSVGIIRRQGKDAAGKPLESEYYYIPEMDTDEHRRLAVTDGLRKPSLRNCRKQHKTLKACKALVAHIKKAAAAPPKDGKQNLLADEETVVAETPIWLTLTTKKHIHENNRLQPGKIVLPNPLNTSDEISVCLITADPQRFYKNAVADEFPEELRNKIGRVIDLTHLKAKFKAYEAQRKLFSEHDVFLADDRIINRLPKALGKTFFKTTTKRPIPVVLMAAREKVDGKRVPAPKGLSKKPKRDPAENANARPIPEIVKEVERAIGAALIHLTPSTNTAIKVGYASWEPEKLAENIKTVAAEAVERFVPQKWNNIRSMFIKSPESVALPIYQTDELWLDETKVVANGEEKVSALPGKHHQKAITAGEKPNIGKKRKSLDAEPETQAEAAPKKKAKKAVAESNDDKLDKEIAERKAKLKKQKAAAKKAVDV</sequence>
<proteinExistence type="predicted"/>